<name>A0ABZ2KLG6_9BACT</name>
<dbReference type="InterPro" id="IPR011990">
    <property type="entry name" value="TPR-like_helical_dom_sf"/>
</dbReference>
<gene>
    <name evidence="4" type="ORF">LZC95_21515</name>
</gene>
<dbReference type="InterPro" id="IPR019734">
    <property type="entry name" value="TPR_rpt"/>
</dbReference>
<accession>A0ABZ2KLG6</accession>
<feature type="chain" id="PRO_5047392951" evidence="2">
    <location>
        <begin position="20"/>
        <end position="324"/>
    </location>
</feature>
<proteinExistence type="predicted"/>
<dbReference type="Proteomes" id="UP001379533">
    <property type="component" value="Chromosome"/>
</dbReference>
<organism evidence="4 5">
    <name type="scientific">Pendulispora brunnea</name>
    <dbReference type="NCBI Taxonomy" id="2905690"/>
    <lineage>
        <taxon>Bacteria</taxon>
        <taxon>Pseudomonadati</taxon>
        <taxon>Myxococcota</taxon>
        <taxon>Myxococcia</taxon>
        <taxon>Myxococcales</taxon>
        <taxon>Sorangiineae</taxon>
        <taxon>Pendulisporaceae</taxon>
        <taxon>Pendulispora</taxon>
    </lineage>
</organism>
<feature type="domain" description="PEGA" evidence="3">
    <location>
        <begin position="209"/>
        <end position="275"/>
    </location>
</feature>
<dbReference type="SUPFAM" id="SSF48452">
    <property type="entry name" value="TPR-like"/>
    <property type="match status" value="1"/>
</dbReference>
<keyword evidence="1" id="KW-0802">TPR repeat</keyword>
<protein>
    <submittedName>
        <fullName evidence="4">PEGA domain-containing protein</fullName>
    </submittedName>
</protein>
<dbReference type="PANTHER" id="PTHR36194:SF1">
    <property type="entry name" value="S-LAYER-LIKE PROTEIN"/>
    <property type="match status" value="1"/>
</dbReference>
<evidence type="ECO:0000313" key="5">
    <source>
        <dbReference type="Proteomes" id="UP001379533"/>
    </source>
</evidence>
<reference evidence="4 5" key="1">
    <citation type="submission" date="2021-12" db="EMBL/GenBank/DDBJ databases">
        <title>Discovery of the Pendulisporaceae a myxobacterial family with distinct sporulation behavior and unique specialized metabolism.</title>
        <authorList>
            <person name="Garcia R."/>
            <person name="Popoff A."/>
            <person name="Bader C.D."/>
            <person name="Loehr J."/>
            <person name="Walesch S."/>
            <person name="Walt C."/>
            <person name="Boldt J."/>
            <person name="Bunk B."/>
            <person name="Haeckl F.J.F.P.J."/>
            <person name="Gunesch A.P."/>
            <person name="Birkelbach J."/>
            <person name="Nuebel U."/>
            <person name="Pietschmann T."/>
            <person name="Bach T."/>
            <person name="Mueller R."/>
        </authorList>
    </citation>
    <scope>NUCLEOTIDE SEQUENCE [LARGE SCALE GENOMIC DNA]</scope>
    <source>
        <strain evidence="4 5">MSr12523</strain>
    </source>
</reference>
<evidence type="ECO:0000259" key="3">
    <source>
        <dbReference type="Pfam" id="PF08308"/>
    </source>
</evidence>
<evidence type="ECO:0000256" key="2">
    <source>
        <dbReference type="SAM" id="SignalP"/>
    </source>
</evidence>
<feature type="signal peptide" evidence="2">
    <location>
        <begin position="1"/>
        <end position="19"/>
    </location>
</feature>
<dbReference type="PROSITE" id="PS50005">
    <property type="entry name" value="TPR"/>
    <property type="match status" value="1"/>
</dbReference>
<dbReference type="Gene3D" id="1.25.40.10">
    <property type="entry name" value="Tetratricopeptide repeat domain"/>
    <property type="match status" value="1"/>
</dbReference>
<dbReference type="PANTHER" id="PTHR36194">
    <property type="entry name" value="S-LAYER-LIKE PROTEIN"/>
    <property type="match status" value="1"/>
</dbReference>
<evidence type="ECO:0000313" key="4">
    <source>
        <dbReference type="EMBL" id="WXA99386.1"/>
    </source>
</evidence>
<keyword evidence="5" id="KW-1185">Reference proteome</keyword>
<dbReference type="InterPro" id="IPR013229">
    <property type="entry name" value="PEGA"/>
</dbReference>
<feature type="repeat" description="TPR" evidence="1">
    <location>
        <begin position="26"/>
        <end position="59"/>
    </location>
</feature>
<dbReference type="EMBL" id="CP089982">
    <property type="protein sequence ID" value="WXA99386.1"/>
    <property type="molecule type" value="Genomic_DNA"/>
</dbReference>
<sequence length="324" mass="34652">MRPLVVVVFLLLSSSFAFAQSKTAEADAAFAQGKALVNQAQWAGALAAFERARELSPHPIATFNIGACERAMGRYTRAFRTFASALDENAAAGGNALPRDLVSDAKGFLGELDRLLVRLTLEVTPEGSRVTVDGRPLEKNAKSPEYAAGIRPPGLGDPSPRGPFVVLLDPGMHVITFARPGFEDAVVRQNFSPGNSVSRRIELTQLPAQIHISSSQPRAIVRVDGMDVGPAPVDVLRPAGSHKVVVKHPGFEPYEARVNLRAGEQTDLRASLVESNPSIFSRWWFWTGAAILVTGAVVGTYAITRPDNREPVGGGSLGWGVVVP</sequence>
<evidence type="ECO:0000256" key="1">
    <source>
        <dbReference type="PROSITE-ProRule" id="PRU00339"/>
    </source>
</evidence>
<keyword evidence="2" id="KW-0732">Signal</keyword>
<dbReference type="Pfam" id="PF08308">
    <property type="entry name" value="PEGA"/>
    <property type="match status" value="1"/>
</dbReference>
<dbReference type="Pfam" id="PF13432">
    <property type="entry name" value="TPR_16"/>
    <property type="match status" value="1"/>
</dbReference>
<dbReference type="RefSeq" id="WP_394850024.1">
    <property type="nucleotide sequence ID" value="NZ_CP089982.1"/>
</dbReference>